<keyword evidence="1" id="KW-0732">Signal</keyword>
<dbReference type="InterPro" id="IPR041792">
    <property type="entry name" value="MPP_PAP"/>
</dbReference>
<sequence>MNLYLLTFVTLTAARQYLSPNRVPKWKTDNPNYGPDFGQPEQIHVSLGESPTEMVVTWLTFDDPGKTLVNYGPATEKKPSQVIEGKCTEFVDKQRKTKRRYIHRATLTGLTPGTTYNYRVGSEYGWSALYRFTALSPREDGGYEIAVFGDLGNQNARSLGKLQRLAQDGDIDMVFHVGDFAYNMDTDNGRVGDEFMRQLEPIAAYVPYMTAVGNHEAAANFSHYANRFTMPRTDDNMLYSFDLGSAHFIFFSTEFYFSTEYGWKQIQNQWNWLMNDLTEANANRESVPWIFTFGHRPMYCSDFDGDDCTKYESIIRTGLPKTHAYGLEKLFYQFGVDVEIWAHEHSYERMWPVFNRTVYNGTVSPYTNPLAPVHIVSGSAGCRENTDMFVSDPGPWSARRSSDYGFGILRVHNATHVHFRQVAAYKDETQDDFWIIKHPHHSYKHEHRRKPAAFTYHGFRRSAVVLVSHRNRAGAYGVQYYRRCSIIYDDYGVDPITCTATAEERSSHISTPLLAKDVGHSSRQL</sequence>
<feature type="domain" description="Fibronectin type-III" evidence="4">
    <location>
        <begin position="39"/>
        <end position="137"/>
    </location>
</feature>
<organism evidence="5 6">
    <name type="scientific">Ancylostoma ceylanicum</name>
    <dbReference type="NCBI Taxonomy" id="53326"/>
    <lineage>
        <taxon>Eukaryota</taxon>
        <taxon>Metazoa</taxon>
        <taxon>Ecdysozoa</taxon>
        <taxon>Nematoda</taxon>
        <taxon>Chromadorea</taxon>
        <taxon>Rhabditida</taxon>
        <taxon>Rhabditina</taxon>
        <taxon>Rhabditomorpha</taxon>
        <taxon>Strongyloidea</taxon>
        <taxon>Ancylostomatidae</taxon>
        <taxon>Ancylostomatinae</taxon>
        <taxon>Ancylostoma</taxon>
    </lineage>
</organism>
<protein>
    <recommendedName>
        <fullName evidence="3">Purple acid phosphatase</fullName>
        <ecNumber evidence="3">3.1.3.2</ecNumber>
    </recommendedName>
</protein>
<dbReference type="EC" id="3.1.3.2" evidence="3"/>
<dbReference type="InterPro" id="IPR003961">
    <property type="entry name" value="FN3_dom"/>
</dbReference>
<dbReference type="OrthoDB" id="45007at2759"/>
<dbReference type="CDD" id="cd00839">
    <property type="entry name" value="MPP_PAPs"/>
    <property type="match status" value="1"/>
</dbReference>
<accession>A0A016S2Q0</accession>
<proteinExistence type="inferred from homology"/>
<dbReference type="InterPro" id="IPR008963">
    <property type="entry name" value="Purple_acid_Pase-like_N"/>
</dbReference>
<dbReference type="PANTHER" id="PTHR45867:SF3">
    <property type="entry name" value="ACID PHOSPHATASE TYPE 7"/>
    <property type="match status" value="1"/>
</dbReference>
<dbReference type="PROSITE" id="PS50853">
    <property type="entry name" value="FN3"/>
    <property type="match status" value="1"/>
</dbReference>
<dbReference type="GO" id="GO:0046872">
    <property type="term" value="F:metal ion binding"/>
    <property type="evidence" value="ECO:0007669"/>
    <property type="project" value="InterPro"/>
</dbReference>
<comment type="caution">
    <text evidence="5">The sequence shown here is derived from an EMBL/GenBank/DDBJ whole genome shotgun (WGS) entry which is preliminary data.</text>
</comment>
<evidence type="ECO:0000256" key="2">
    <source>
        <dbReference type="ARBA" id="ARBA00023180"/>
    </source>
</evidence>
<evidence type="ECO:0000313" key="5">
    <source>
        <dbReference type="EMBL" id="EYB84920.1"/>
    </source>
</evidence>
<reference evidence="6" key="1">
    <citation type="journal article" date="2015" name="Nat. Genet.">
        <title>The genome and transcriptome of the zoonotic hookworm Ancylostoma ceylanicum identify infection-specific gene families.</title>
        <authorList>
            <person name="Schwarz E.M."/>
            <person name="Hu Y."/>
            <person name="Antoshechkin I."/>
            <person name="Miller M.M."/>
            <person name="Sternberg P.W."/>
            <person name="Aroian R.V."/>
        </authorList>
    </citation>
    <scope>NUCLEOTIDE SEQUENCE</scope>
    <source>
        <strain evidence="6">HY135</strain>
    </source>
</reference>
<dbReference type="STRING" id="53326.A0A016S2Q0"/>
<dbReference type="SMART" id="SM00060">
    <property type="entry name" value="FN3"/>
    <property type="match status" value="1"/>
</dbReference>
<dbReference type="Proteomes" id="UP000024635">
    <property type="component" value="Unassembled WGS sequence"/>
</dbReference>
<keyword evidence="6" id="KW-1185">Reference proteome</keyword>
<evidence type="ECO:0000256" key="1">
    <source>
        <dbReference type="ARBA" id="ARBA00022729"/>
    </source>
</evidence>
<dbReference type="Pfam" id="PF16656">
    <property type="entry name" value="Pur_ac_phosph_N"/>
    <property type="match status" value="1"/>
</dbReference>
<dbReference type="Gene3D" id="2.60.40.380">
    <property type="entry name" value="Purple acid phosphatase-like, N-terminal"/>
    <property type="match status" value="1"/>
</dbReference>
<comment type="similarity">
    <text evidence="3">Belongs to the metallophosphoesterase superfamily. Purple acid phosphatase family.</text>
</comment>
<evidence type="ECO:0000256" key="3">
    <source>
        <dbReference type="RuleBase" id="RU361203"/>
    </source>
</evidence>
<dbReference type="SUPFAM" id="SSF49363">
    <property type="entry name" value="Purple acid phosphatase, N-terminal domain"/>
    <property type="match status" value="1"/>
</dbReference>
<name>A0A016S2Q0_9BILA</name>
<dbReference type="InterPro" id="IPR025733">
    <property type="entry name" value="PAPs_C"/>
</dbReference>
<gene>
    <name evidence="5" type="primary">Acey_s0307.g2022</name>
    <name evidence="5" type="synonym">Acey-F21A3.11</name>
    <name evidence="5" type="ORF">Y032_0307g2022</name>
</gene>
<dbReference type="InterPro" id="IPR029052">
    <property type="entry name" value="Metallo-depent_PP-like"/>
</dbReference>
<dbReference type="InterPro" id="IPR004843">
    <property type="entry name" value="Calcineurin-like_PHP"/>
</dbReference>
<evidence type="ECO:0000313" key="6">
    <source>
        <dbReference type="Proteomes" id="UP000024635"/>
    </source>
</evidence>
<dbReference type="InterPro" id="IPR015914">
    <property type="entry name" value="PAPs_N"/>
</dbReference>
<keyword evidence="2" id="KW-0325">Glycoprotein</keyword>
<dbReference type="AlphaFoldDB" id="A0A016S2Q0"/>
<dbReference type="EMBL" id="JARK01001643">
    <property type="protein sequence ID" value="EYB84920.1"/>
    <property type="molecule type" value="Genomic_DNA"/>
</dbReference>
<dbReference type="SUPFAM" id="SSF56300">
    <property type="entry name" value="Metallo-dependent phosphatases"/>
    <property type="match status" value="1"/>
</dbReference>
<dbReference type="GO" id="GO:0003993">
    <property type="term" value="F:acid phosphatase activity"/>
    <property type="evidence" value="ECO:0007669"/>
    <property type="project" value="UniProtKB-EC"/>
</dbReference>
<evidence type="ECO:0000259" key="4">
    <source>
        <dbReference type="PROSITE" id="PS50853"/>
    </source>
</evidence>
<dbReference type="Pfam" id="PF00149">
    <property type="entry name" value="Metallophos"/>
    <property type="match status" value="1"/>
</dbReference>
<dbReference type="Pfam" id="PF14008">
    <property type="entry name" value="Metallophos_C"/>
    <property type="match status" value="1"/>
</dbReference>
<keyword evidence="3" id="KW-0378">Hydrolase</keyword>
<dbReference type="Gene3D" id="3.60.21.10">
    <property type="match status" value="1"/>
</dbReference>
<dbReference type="PANTHER" id="PTHR45867">
    <property type="entry name" value="PURPLE ACID PHOSPHATASE"/>
    <property type="match status" value="1"/>
</dbReference>
<comment type="catalytic activity">
    <reaction evidence="3">
        <text>a phosphate monoester + H2O = an alcohol + phosphate</text>
        <dbReference type="Rhea" id="RHEA:15017"/>
        <dbReference type="ChEBI" id="CHEBI:15377"/>
        <dbReference type="ChEBI" id="CHEBI:30879"/>
        <dbReference type="ChEBI" id="CHEBI:43474"/>
        <dbReference type="ChEBI" id="CHEBI:67140"/>
        <dbReference type="EC" id="3.1.3.2"/>
    </reaction>
</comment>